<keyword evidence="1" id="KW-0812">Transmembrane</keyword>
<gene>
    <name evidence="2" type="ORF">GGX14DRAFT_576210</name>
</gene>
<proteinExistence type="predicted"/>
<sequence>MYIFYPSGALQLQLIQLSLKFLAFLLSCLAIPLSRLAITSRLTIPLSRLAFLRHGLKLSSQSTFSLLAVKQGGNCSLGGGGNDLQ</sequence>
<dbReference type="EMBL" id="JARJCW010000096">
    <property type="protein sequence ID" value="KAJ7194765.1"/>
    <property type="molecule type" value="Genomic_DNA"/>
</dbReference>
<reference evidence="2" key="1">
    <citation type="submission" date="2023-03" db="EMBL/GenBank/DDBJ databases">
        <title>Massive genome expansion in bonnet fungi (Mycena s.s.) driven by repeated elements and novel gene families across ecological guilds.</title>
        <authorList>
            <consortium name="Lawrence Berkeley National Laboratory"/>
            <person name="Harder C.B."/>
            <person name="Miyauchi S."/>
            <person name="Viragh M."/>
            <person name="Kuo A."/>
            <person name="Thoen E."/>
            <person name="Andreopoulos B."/>
            <person name="Lu D."/>
            <person name="Skrede I."/>
            <person name="Drula E."/>
            <person name="Henrissat B."/>
            <person name="Morin E."/>
            <person name="Kohler A."/>
            <person name="Barry K."/>
            <person name="LaButti K."/>
            <person name="Morin E."/>
            <person name="Salamov A."/>
            <person name="Lipzen A."/>
            <person name="Mereny Z."/>
            <person name="Hegedus B."/>
            <person name="Baldrian P."/>
            <person name="Stursova M."/>
            <person name="Weitz H."/>
            <person name="Taylor A."/>
            <person name="Grigoriev I.V."/>
            <person name="Nagy L.G."/>
            <person name="Martin F."/>
            <person name="Kauserud H."/>
        </authorList>
    </citation>
    <scope>NUCLEOTIDE SEQUENCE</scope>
    <source>
        <strain evidence="2">9144</strain>
    </source>
</reference>
<evidence type="ECO:0000313" key="3">
    <source>
        <dbReference type="Proteomes" id="UP001219525"/>
    </source>
</evidence>
<dbReference type="AlphaFoldDB" id="A0AAD6UTW1"/>
<organism evidence="2 3">
    <name type="scientific">Mycena pura</name>
    <dbReference type="NCBI Taxonomy" id="153505"/>
    <lineage>
        <taxon>Eukaryota</taxon>
        <taxon>Fungi</taxon>
        <taxon>Dikarya</taxon>
        <taxon>Basidiomycota</taxon>
        <taxon>Agaricomycotina</taxon>
        <taxon>Agaricomycetes</taxon>
        <taxon>Agaricomycetidae</taxon>
        <taxon>Agaricales</taxon>
        <taxon>Marasmiineae</taxon>
        <taxon>Mycenaceae</taxon>
        <taxon>Mycena</taxon>
    </lineage>
</organism>
<comment type="caution">
    <text evidence="2">The sequence shown here is derived from an EMBL/GenBank/DDBJ whole genome shotgun (WGS) entry which is preliminary data.</text>
</comment>
<evidence type="ECO:0000313" key="2">
    <source>
        <dbReference type="EMBL" id="KAJ7194765.1"/>
    </source>
</evidence>
<name>A0AAD6UTW1_9AGAR</name>
<keyword evidence="1" id="KW-1133">Transmembrane helix</keyword>
<keyword evidence="3" id="KW-1185">Reference proteome</keyword>
<evidence type="ECO:0000256" key="1">
    <source>
        <dbReference type="SAM" id="Phobius"/>
    </source>
</evidence>
<feature type="transmembrane region" description="Helical" evidence="1">
    <location>
        <begin position="20"/>
        <end position="38"/>
    </location>
</feature>
<keyword evidence="1" id="KW-0472">Membrane</keyword>
<accession>A0AAD6UTW1</accession>
<protein>
    <submittedName>
        <fullName evidence="2">Uncharacterized protein</fullName>
    </submittedName>
</protein>
<dbReference type="Proteomes" id="UP001219525">
    <property type="component" value="Unassembled WGS sequence"/>
</dbReference>